<evidence type="ECO:0000313" key="2">
    <source>
        <dbReference type="Proteomes" id="UP000582643"/>
    </source>
</evidence>
<dbReference type="EMBL" id="JACHJY010000009">
    <property type="protein sequence ID" value="MBB4985038.1"/>
    <property type="molecule type" value="Genomic_DNA"/>
</dbReference>
<name>A0A7W7XFC7_9ACTN</name>
<reference evidence="1 2" key="1">
    <citation type="submission" date="2020-08" db="EMBL/GenBank/DDBJ databases">
        <title>Genomic Encyclopedia of Type Strains, Phase III (KMG-III): the genomes of soil and plant-associated and newly described type strains.</title>
        <authorList>
            <person name="Whitman W."/>
        </authorList>
    </citation>
    <scope>NUCLEOTIDE SEQUENCE [LARGE SCALE GENOMIC DNA]</scope>
    <source>
        <strain evidence="1 2">SFB5A</strain>
    </source>
</reference>
<sequence length="94" mass="10273">MPRSVFMGRAVAPGEPLWLDEDRAWALALAQVERDSCPDCGQPWSEASHQDNEFAYQAELIRCHPCSTGAKALHAYQESGGNAHGLHVSVVKRG</sequence>
<gene>
    <name evidence="1" type="ORF">GGE06_005988</name>
</gene>
<accession>A0A7W7XFC7</accession>
<comment type="caution">
    <text evidence="1">The sequence shown here is derived from an EMBL/GenBank/DDBJ whole genome shotgun (WGS) entry which is preliminary data.</text>
</comment>
<organism evidence="1 2">
    <name type="scientific">Streptomyces nymphaeiformis</name>
    <dbReference type="NCBI Taxonomy" id="2663842"/>
    <lineage>
        <taxon>Bacteria</taxon>
        <taxon>Bacillati</taxon>
        <taxon>Actinomycetota</taxon>
        <taxon>Actinomycetes</taxon>
        <taxon>Kitasatosporales</taxon>
        <taxon>Streptomycetaceae</taxon>
        <taxon>Streptomyces</taxon>
    </lineage>
</organism>
<protein>
    <submittedName>
        <fullName evidence="1">Uncharacterized protein</fullName>
    </submittedName>
</protein>
<keyword evidence="2" id="KW-1185">Reference proteome</keyword>
<dbReference type="AlphaFoldDB" id="A0A7W7XFC7"/>
<evidence type="ECO:0000313" key="1">
    <source>
        <dbReference type="EMBL" id="MBB4985038.1"/>
    </source>
</evidence>
<dbReference type="Proteomes" id="UP000582643">
    <property type="component" value="Unassembled WGS sequence"/>
</dbReference>
<proteinExistence type="predicted"/>